<comment type="similarity">
    <text evidence="1">Belongs to the SCO1/2 family.</text>
</comment>
<sequence length="212" mass="23298">MPRKPTPLPRSARRIALLALLPLALPAAVRAGEHDHHHHHHHVAAPSSATISRSETRLTLPKVALKTQDGKAVALPELIDDGRPVLLNFTYTSCTAICPPMTRIFAEVQDKLGADRARVRIVSVSIDPEEDTPKRLRDYARQFGAAEPWVFVTGSSAASESVQKAFNAYRPDKMGHTPLTFLRRAPGQPWVRLDGLAQAPQILAELRPMLAP</sequence>
<feature type="binding site" evidence="3">
    <location>
        <position position="98"/>
    </location>
    <ligand>
        <name>Cu cation</name>
        <dbReference type="ChEBI" id="CHEBI:23378"/>
    </ligand>
</feature>
<feature type="disulfide bond" description="Redox-active" evidence="4">
    <location>
        <begin position="94"/>
        <end position="98"/>
    </location>
</feature>
<organism evidence="8 9">
    <name type="scientific">Zoogloea ramigera</name>
    <dbReference type="NCBI Taxonomy" id="350"/>
    <lineage>
        <taxon>Bacteria</taxon>
        <taxon>Pseudomonadati</taxon>
        <taxon>Pseudomonadota</taxon>
        <taxon>Betaproteobacteria</taxon>
        <taxon>Rhodocyclales</taxon>
        <taxon>Zoogloeaceae</taxon>
        <taxon>Zoogloea</taxon>
    </lineage>
</organism>
<feature type="signal peptide" evidence="6">
    <location>
        <begin position="1"/>
        <end position="31"/>
    </location>
</feature>
<evidence type="ECO:0000256" key="6">
    <source>
        <dbReference type="SAM" id="SignalP"/>
    </source>
</evidence>
<gene>
    <name evidence="8" type="ORF">ZRA01_14350</name>
</gene>
<reference evidence="8 9" key="1">
    <citation type="submission" date="2019-06" db="EMBL/GenBank/DDBJ databases">
        <title>Whole genome shotgun sequence of Zoogloea ramigera NBRC 15342.</title>
        <authorList>
            <person name="Hosoyama A."/>
            <person name="Uohara A."/>
            <person name="Ohji S."/>
            <person name="Ichikawa N."/>
        </authorList>
    </citation>
    <scope>NUCLEOTIDE SEQUENCE [LARGE SCALE GENOMIC DNA]</scope>
    <source>
        <strain evidence="8 9">NBRC 15342</strain>
    </source>
</reference>
<dbReference type="SUPFAM" id="SSF52833">
    <property type="entry name" value="Thioredoxin-like"/>
    <property type="match status" value="1"/>
</dbReference>
<dbReference type="Gene3D" id="3.40.30.10">
    <property type="entry name" value="Glutaredoxin"/>
    <property type="match status" value="1"/>
</dbReference>
<dbReference type="PROSITE" id="PS51352">
    <property type="entry name" value="THIOREDOXIN_2"/>
    <property type="match status" value="1"/>
</dbReference>
<evidence type="ECO:0000259" key="7">
    <source>
        <dbReference type="PROSITE" id="PS51352"/>
    </source>
</evidence>
<dbReference type="Proteomes" id="UP000318422">
    <property type="component" value="Unassembled WGS sequence"/>
</dbReference>
<comment type="caution">
    <text evidence="8">The sequence shown here is derived from an EMBL/GenBank/DDBJ whole genome shotgun (WGS) entry which is preliminary data.</text>
</comment>
<dbReference type="PANTHER" id="PTHR12151">
    <property type="entry name" value="ELECTRON TRANSPORT PROTIN SCO1/SENC FAMILY MEMBER"/>
    <property type="match status" value="1"/>
</dbReference>
<keyword evidence="4" id="KW-1015">Disulfide bond</keyword>
<dbReference type="EMBL" id="BJNV01000017">
    <property type="protein sequence ID" value="GEC95362.1"/>
    <property type="molecule type" value="Genomic_DNA"/>
</dbReference>
<dbReference type="CDD" id="cd02968">
    <property type="entry name" value="SCO"/>
    <property type="match status" value="1"/>
</dbReference>
<keyword evidence="6" id="KW-0732">Signal</keyword>
<evidence type="ECO:0000256" key="4">
    <source>
        <dbReference type="PIRSR" id="PIRSR603782-2"/>
    </source>
</evidence>
<accession>A0A4Y4CTE3</accession>
<feature type="binding site" evidence="3">
    <location>
        <position position="94"/>
    </location>
    <ligand>
        <name>Cu cation</name>
        <dbReference type="ChEBI" id="CHEBI:23378"/>
    </ligand>
</feature>
<keyword evidence="3" id="KW-0479">Metal-binding</keyword>
<feature type="chain" id="PRO_5021308390" evidence="6">
    <location>
        <begin position="32"/>
        <end position="212"/>
    </location>
</feature>
<feature type="domain" description="Thioredoxin" evidence="7">
    <location>
        <begin position="54"/>
        <end position="211"/>
    </location>
</feature>
<protein>
    <submittedName>
        <fullName evidence="8">Photosynthetic protein synthase I</fullName>
    </submittedName>
</protein>
<dbReference type="GO" id="GO:0046872">
    <property type="term" value="F:metal ion binding"/>
    <property type="evidence" value="ECO:0007669"/>
    <property type="project" value="UniProtKB-KW"/>
</dbReference>
<evidence type="ECO:0000256" key="2">
    <source>
        <dbReference type="ARBA" id="ARBA00023008"/>
    </source>
</evidence>
<evidence type="ECO:0000313" key="8">
    <source>
        <dbReference type="EMBL" id="GEC95362.1"/>
    </source>
</evidence>
<dbReference type="RefSeq" id="WP_141350785.1">
    <property type="nucleotide sequence ID" value="NZ_BJNV01000017.1"/>
</dbReference>
<proteinExistence type="inferred from homology"/>
<evidence type="ECO:0000313" key="9">
    <source>
        <dbReference type="Proteomes" id="UP000318422"/>
    </source>
</evidence>
<keyword evidence="9" id="KW-1185">Reference proteome</keyword>
<dbReference type="InterPro" id="IPR003782">
    <property type="entry name" value="SCO1/SenC"/>
</dbReference>
<dbReference type="OrthoDB" id="8550465at2"/>
<evidence type="ECO:0000256" key="5">
    <source>
        <dbReference type="SAM" id="MobiDB-lite"/>
    </source>
</evidence>
<dbReference type="InterPro" id="IPR036249">
    <property type="entry name" value="Thioredoxin-like_sf"/>
</dbReference>
<dbReference type="InterPro" id="IPR013766">
    <property type="entry name" value="Thioredoxin_domain"/>
</dbReference>
<keyword evidence="2 3" id="KW-0186">Copper</keyword>
<feature type="region of interest" description="Disordered" evidence="5">
    <location>
        <begin position="31"/>
        <end position="53"/>
    </location>
</feature>
<name>A0A4Y4CTE3_ZOORA</name>
<dbReference type="Pfam" id="PF02630">
    <property type="entry name" value="SCO1-SenC"/>
    <property type="match status" value="1"/>
</dbReference>
<evidence type="ECO:0000256" key="1">
    <source>
        <dbReference type="ARBA" id="ARBA00010996"/>
    </source>
</evidence>
<evidence type="ECO:0000256" key="3">
    <source>
        <dbReference type="PIRSR" id="PIRSR603782-1"/>
    </source>
</evidence>
<dbReference type="PANTHER" id="PTHR12151:SF25">
    <property type="entry name" value="LINALOOL DEHYDRATASE_ISOMERASE DOMAIN-CONTAINING PROTEIN"/>
    <property type="match status" value="1"/>
</dbReference>
<dbReference type="AlphaFoldDB" id="A0A4Y4CTE3"/>